<protein>
    <submittedName>
        <fullName evidence="2">Uncharacterized protein</fullName>
    </submittedName>
</protein>
<evidence type="ECO:0000313" key="3">
    <source>
        <dbReference type="EMBL" id="CAF1109079.1"/>
    </source>
</evidence>
<comment type="caution">
    <text evidence="2">The sequence shown here is derived from an EMBL/GenBank/DDBJ whole genome shotgun (WGS) entry which is preliminary data.</text>
</comment>
<evidence type="ECO:0000313" key="2">
    <source>
        <dbReference type="EMBL" id="CAF0736753.1"/>
    </source>
</evidence>
<dbReference type="OrthoDB" id="10017544at2759"/>
<feature type="transmembrane region" description="Helical" evidence="1">
    <location>
        <begin position="245"/>
        <end position="269"/>
    </location>
</feature>
<dbReference type="EMBL" id="CAJNOR010001261">
    <property type="protein sequence ID" value="CAF1109079.1"/>
    <property type="molecule type" value="Genomic_DNA"/>
</dbReference>
<accession>A0A813NBF0</accession>
<proteinExistence type="predicted"/>
<dbReference type="AlphaFoldDB" id="A0A813NBF0"/>
<keyword evidence="4" id="KW-1185">Reference proteome</keyword>
<reference evidence="2" key="1">
    <citation type="submission" date="2021-02" db="EMBL/GenBank/DDBJ databases">
        <authorList>
            <person name="Nowell W R."/>
        </authorList>
    </citation>
    <scope>NUCLEOTIDE SEQUENCE</scope>
</reference>
<keyword evidence="1" id="KW-1133">Transmembrane helix</keyword>
<keyword evidence="1" id="KW-0812">Transmembrane</keyword>
<name>A0A813NBF0_ADIRI</name>
<sequence>MFAFHLTYSWGKKTPVKLDGYKIDVIFQKALTIFRCNPYEQHVIRDITIEKLGSLKCSNRMSFLPDNHIESVTLLEWNSTTVACNKNVIKKEKTHLNIKHKPKNAFKNLKFRVTRLGSSGESNVEFDDKKSYVSFEHHGGQATATNPNVLNDNLTTTYYAFHDRPILCRERYPASKNPCLTTTQKKNFTYMCYYRMSYEDPPTVADFDRELKTLTVNNGSNEDSINEVYMNKKPLPEESFWSSPASVPICIIVVITVITIVSISSYFLCCRSSPRKRRMRQRRDHSDTSMVSNTS</sequence>
<evidence type="ECO:0000256" key="1">
    <source>
        <dbReference type="SAM" id="Phobius"/>
    </source>
</evidence>
<evidence type="ECO:0000313" key="4">
    <source>
        <dbReference type="Proteomes" id="UP000663828"/>
    </source>
</evidence>
<dbReference type="Proteomes" id="UP000663852">
    <property type="component" value="Unassembled WGS sequence"/>
</dbReference>
<dbReference type="EMBL" id="CAJNOJ010000003">
    <property type="protein sequence ID" value="CAF0736753.1"/>
    <property type="molecule type" value="Genomic_DNA"/>
</dbReference>
<organism evidence="2 5">
    <name type="scientific">Adineta ricciae</name>
    <name type="common">Rotifer</name>
    <dbReference type="NCBI Taxonomy" id="249248"/>
    <lineage>
        <taxon>Eukaryota</taxon>
        <taxon>Metazoa</taxon>
        <taxon>Spiralia</taxon>
        <taxon>Gnathifera</taxon>
        <taxon>Rotifera</taxon>
        <taxon>Eurotatoria</taxon>
        <taxon>Bdelloidea</taxon>
        <taxon>Adinetida</taxon>
        <taxon>Adinetidae</taxon>
        <taxon>Adineta</taxon>
    </lineage>
</organism>
<evidence type="ECO:0000313" key="5">
    <source>
        <dbReference type="Proteomes" id="UP000663852"/>
    </source>
</evidence>
<keyword evidence="1" id="KW-0472">Membrane</keyword>
<gene>
    <name evidence="2" type="ORF">EDS130_LOCUS1484</name>
    <name evidence="3" type="ORF">XAT740_LOCUS18768</name>
</gene>
<dbReference type="Proteomes" id="UP000663828">
    <property type="component" value="Unassembled WGS sequence"/>
</dbReference>